<evidence type="ECO:0000313" key="3">
    <source>
        <dbReference type="EnsemblFungi" id="MAPG_06667T0"/>
    </source>
</evidence>
<organism evidence="3 4">
    <name type="scientific">Magnaporthiopsis poae (strain ATCC 64411 / 73-15)</name>
    <name type="common">Kentucky bluegrass fungus</name>
    <name type="synonym">Magnaporthe poae</name>
    <dbReference type="NCBI Taxonomy" id="644358"/>
    <lineage>
        <taxon>Eukaryota</taxon>
        <taxon>Fungi</taxon>
        <taxon>Dikarya</taxon>
        <taxon>Ascomycota</taxon>
        <taxon>Pezizomycotina</taxon>
        <taxon>Sordariomycetes</taxon>
        <taxon>Sordariomycetidae</taxon>
        <taxon>Magnaporthales</taxon>
        <taxon>Magnaporthaceae</taxon>
        <taxon>Magnaporthiopsis</taxon>
    </lineage>
</organism>
<feature type="compositionally biased region" description="Polar residues" evidence="1">
    <location>
        <begin position="150"/>
        <end position="180"/>
    </location>
</feature>
<dbReference type="EMBL" id="GL876970">
    <property type="protein sequence ID" value="KLU87673.1"/>
    <property type="molecule type" value="Genomic_DNA"/>
</dbReference>
<gene>
    <name evidence="2" type="ORF">MAPG_06667</name>
</gene>
<feature type="region of interest" description="Disordered" evidence="1">
    <location>
        <begin position="107"/>
        <end position="272"/>
    </location>
</feature>
<dbReference type="VEuPathDB" id="FungiDB:MAPG_06667"/>
<sequence>MRFIFPAPVPDDDHDSCDEKARSTARAAASSSHTANADPHQAEPGQPRPPTTACTLARGCSTSTPSAPAMAESASSSTSSAHPGSCCKQRDEADAARADLLARLQRCSVTDADWDNATSSSSSSDDEPEDKDDKDLSSSHKGTTDHAARLTNQQGSVEASQDAATNNTSTGHVAFNSATSRQQQQQPRPPGAGGRGHSLNQAFGRRKSGPLQPSRRRAGDSWVLLGRGEARPLGPGAPGLTVTRPDGAVFALRPPGNRDGGDDALVMRRKTS</sequence>
<dbReference type="AlphaFoldDB" id="A0A0C4E2M7"/>
<feature type="compositionally biased region" description="Low complexity" evidence="1">
    <location>
        <begin position="61"/>
        <end position="85"/>
    </location>
</feature>
<dbReference type="eggNOG" id="ENOG502T6BG">
    <property type="taxonomic scope" value="Eukaryota"/>
</dbReference>
<dbReference type="Proteomes" id="UP000011715">
    <property type="component" value="Unassembled WGS sequence"/>
</dbReference>
<keyword evidence="4" id="KW-1185">Reference proteome</keyword>
<feature type="compositionally biased region" description="Low complexity" evidence="1">
    <location>
        <begin position="24"/>
        <end position="37"/>
    </location>
</feature>
<dbReference type="EnsemblFungi" id="MAPG_06667T0">
    <property type="protein sequence ID" value="MAPG_06667T0"/>
    <property type="gene ID" value="MAPG_06667"/>
</dbReference>
<dbReference type="EMBL" id="ADBL01001612">
    <property type="status" value="NOT_ANNOTATED_CDS"/>
    <property type="molecule type" value="Genomic_DNA"/>
</dbReference>
<evidence type="ECO:0000313" key="2">
    <source>
        <dbReference type="EMBL" id="KLU87673.1"/>
    </source>
</evidence>
<name>A0A0C4E2M7_MAGP6</name>
<dbReference type="OrthoDB" id="10630017at2759"/>
<reference evidence="2" key="2">
    <citation type="submission" date="2010-05" db="EMBL/GenBank/DDBJ databases">
        <title>The Genome Sequence of Magnaporthe poae strain ATCC 64411.</title>
        <authorList>
            <consortium name="The Broad Institute Genome Sequencing Platform"/>
            <consortium name="Broad Institute Genome Sequencing Center for Infectious Disease"/>
            <person name="Ma L.-J."/>
            <person name="Dead R."/>
            <person name="Young S."/>
            <person name="Zeng Q."/>
            <person name="Koehrsen M."/>
            <person name="Alvarado L."/>
            <person name="Berlin A."/>
            <person name="Chapman S.B."/>
            <person name="Chen Z."/>
            <person name="Freedman E."/>
            <person name="Gellesch M."/>
            <person name="Goldberg J."/>
            <person name="Griggs A."/>
            <person name="Gujja S."/>
            <person name="Heilman E.R."/>
            <person name="Heiman D."/>
            <person name="Hepburn T."/>
            <person name="Howarth C."/>
            <person name="Jen D."/>
            <person name="Larson L."/>
            <person name="Mehta T."/>
            <person name="Neiman D."/>
            <person name="Pearson M."/>
            <person name="Roberts A."/>
            <person name="Saif S."/>
            <person name="Shea T."/>
            <person name="Shenoy N."/>
            <person name="Sisk P."/>
            <person name="Stolte C."/>
            <person name="Sykes S."/>
            <person name="Walk T."/>
            <person name="White J."/>
            <person name="Yandava C."/>
            <person name="Haas B."/>
            <person name="Nusbaum C."/>
            <person name="Birren B."/>
        </authorList>
    </citation>
    <scope>NUCLEOTIDE SEQUENCE</scope>
    <source>
        <strain evidence="2">ATCC 64411</strain>
    </source>
</reference>
<reference evidence="3" key="5">
    <citation type="submission" date="2015-06" db="UniProtKB">
        <authorList>
            <consortium name="EnsemblFungi"/>
        </authorList>
    </citation>
    <scope>IDENTIFICATION</scope>
    <source>
        <strain evidence="3">ATCC 64411</strain>
    </source>
</reference>
<reference evidence="2" key="3">
    <citation type="submission" date="2011-03" db="EMBL/GenBank/DDBJ databases">
        <title>Annotation of Magnaporthe poae ATCC 64411.</title>
        <authorList>
            <person name="Ma L.-J."/>
            <person name="Dead R."/>
            <person name="Young S.K."/>
            <person name="Zeng Q."/>
            <person name="Gargeya S."/>
            <person name="Fitzgerald M."/>
            <person name="Haas B."/>
            <person name="Abouelleil A."/>
            <person name="Alvarado L."/>
            <person name="Arachchi H.M."/>
            <person name="Berlin A."/>
            <person name="Brown A."/>
            <person name="Chapman S.B."/>
            <person name="Chen Z."/>
            <person name="Dunbar C."/>
            <person name="Freedman E."/>
            <person name="Gearin G."/>
            <person name="Gellesch M."/>
            <person name="Goldberg J."/>
            <person name="Griggs A."/>
            <person name="Gujja S."/>
            <person name="Heiman D."/>
            <person name="Howarth C."/>
            <person name="Larson L."/>
            <person name="Lui A."/>
            <person name="MacDonald P.J.P."/>
            <person name="Mehta T."/>
            <person name="Montmayeur A."/>
            <person name="Murphy C."/>
            <person name="Neiman D."/>
            <person name="Pearson M."/>
            <person name="Priest M."/>
            <person name="Roberts A."/>
            <person name="Saif S."/>
            <person name="Shea T."/>
            <person name="Shenoy N."/>
            <person name="Sisk P."/>
            <person name="Stolte C."/>
            <person name="Sykes S."/>
            <person name="Yandava C."/>
            <person name="Wortman J."/>
            <person name="Nusbaum C."/>
            <person name="Birren B."/>
        </authorList>
    </citation>
    <scope>NUCLEOTIDE SEQUENCE</scope>
    <source>
        <strain evidence="2">ATCC 64411</strain>
    </source>
</reference>
<reference evidence="4" key="1">
    <citation type="submission" date="2010-05" db="EMBL/GenBank/DDBJ databases">
        <title>The genome sequence of Magnaporthe poae strain ATCC 64411.</title>
        <authorList>
            <person name="Ma L.-J."/>
            <person name="Dead R."/>
            <person name="Young S."/>
            <person name="Zeng Q."/>
            <person name="Koehrsen M."/>
            <person name="Alvarado L."/>
            <person name="Berlin A."/>
            <person name="Chapman S.B."/>
            <person name="Chen Z."/>
            <person name="Freedman E."/>
            <person name="Gellesch M."/>
            <person name="Goldberg J."/>
            <person name="Griggs A."/>
            <person name="Gujja S."/>
            <person name="Heilman E.R."/>
            <person name="Heiman D."/>
            <person name="Hepburn T."/>
            <person name="Howarth C."/>
            <person name="Jen D."/>
            <person name="Larson L."/>
            <person name="Mehta T."/>
            <person name="Neiman D."/>
            <person name="Pearson M."/>
            <person name="Roberts A."/>
            <person name="Saif S."/>
            <person name="Shea T."/>
            <person name="Shenoy N."/>
            <person name="Sisk P."/>
            <person name="Stolte C."/>
            <person name="Sykes S."/>
            <person name="Walk T."/>
            <person name="White J."/>
            <person name="Yandava C."/>
            <person name="Haas B."/>
            <person name="Nusbaum C."/>
            <person name="Birren B."/>
        </authorList>
    </citation>
    <scope>NUCLEOTIDE SEQUENCE [LARGE SCALE GENOMIC DNA]</scope>
    <source>
        <strain evidence="4">ATCC 64411 / 73-15</strain>
    </source>
</reference>
<evidence type="ECO:0000313" key="4">
    <source>
        <dbReference type="Proteomes" id="UP000011715"/>
    </source>
</evidence>
<evidence type="ECO:0000256" key="1">
    <source>
        <dbReference type="SAM" id="MobiDB-lite"/>
    </source>
</evidence>
<proteinExistence type="predicted"/>
<feature type="region of interest" description="Disordered" evidence="1">
    <location>
        <begin position="1"/>
        <end position="92"/>
    </location>
</feature>
<accession>A0A0C4E2M7</accession>
<reference evidence="3" key="4">
    <citation type="journal article" date="2015" name="G3 (Bethesda)">
        <title>Genome sequences of three phytopathogenic species of the Magnaporthaceae family of fungi.</title>
        <authorList>
            <person name="Okagaki L.H."/>
            <person name="Nunes C.C."/>
            <person name="Sailsbery J."/>
            <person name="Clay B."/>
            <person name="Brown D."/>
            <person name="John T."/>
            <person name="Oh Y."/>
            <person name="Young N."/>
            <person name="Fitzgerald M."/>
            <person name="Haas B.J."/>
            <person name="Zeng Q."/>
            <person name="Young S."/>
            <person name="Adiconis X."/>
            <person name="Fan L."/>
            <person name="Levin J.Z."/>
            <person name="Mitchell T.K."/>
            <person name="Okubara P.A."/>
            <person name="Farman M.L."/>
            <person name="Kohn L.M."/>
            <person name="Birren B."/>
            <person name="Ma L.-J."/>
            <person name="Dean R.A."/>
        </authorList>
    </citation>
    <scope>NUCLEOTIDE SEQUENCE</scope>
    <source>
        <strain evidence="3">ATCC 64411 / 73-15</strain>
    </source>
</reference>
<protein>
    <submittedName>
        <fullName evidence="2 3">Uncharacterized protein</fullName>
    </submittedName>
</protein>
<feature type="compositionally biased region" description="Basic and acidic residues" evidence="1">
    <location>
        <begin position="131"/>
        <end position="148"/>
    </location>
</feature>